<feature type="compositionally biased region" description="Basic and acidic residues" evidence="1">
    <location>
        <begin position="1"/>
        <end position="14"/>
    </location>
</feature>
<evidence type="ECO:0000256" key="1">
    <source>
        <dbReference type="SAM" id="MobiDB-lite"/>
    </source>
</evidence>
<organism evidence="2 3">
    <name type="scientific">Trapa incisa</name>
    <dbReference type="NCBI Taxonomy" id="236973"/>
    <lineage>
        <taxon>Eukaryota</taxon>
        <taxon>Viridiplantae</taxon>
        <taxon>Streptophyta</taxon>
        <taxon>Embryophyta</taxon>
        <taxon>Tracheophyta</taxon>
        <taxon>Spermatophyta</taxon>
        <taxon>Magnoliopsida</taxon>
        <taxon>eudicotyledons</taxon>
        <taxon>Gunneridae</taxon>
        <taxon>Pentapetalae</taxon>
        <taxon>rosids</taxon>
        <taxon>malvids</taxon>
        <taxon>Myrtales</taxon>
        <taxon>Lythraceae</taxon>
        <taxon>Trapa</taxon>
    </lineage>
</organism>
<dbReference type="EMBL" id="JAXIOK010000013">
    <property type="protein sequence ID" value="KAK4757258.1"/>
    <property type="molecule type" value="Genomic_DNA"/>
</dbReference>
<accession>A0AAN7JXS9</accession>
<name>A0AAN7JXS9_9MYRT</name>
<feature type="region of interest" description="Disordered" evidence="1">
    <location>
        <begin position="1"/>
        <end position="23"/>
    </location>
</feature>
<dbReference type="AlphaFoldDB" id="A0AAN7JXS9"/>
<evidence type="ECO:0000313" key="2">
    <source>
        <dbReference type="EMBL" id="KAK4757258.1"/>
    </source>
</evidence>
<reference evidence="2 3" key="1">
    <citation type="journal article" date="2023" name="Hortic Res">
        <title>Pangenome of water caltrop reveals structural variations and asymmetric subgenome divergence after allopolyploidization.</title>
        <authorList>
            <person name="Zhang X."/>
            <person name="Chen Y."/>
            <person name="Wang L."/>
            <person name="Yuan Y."/>
            <person name="Fang M."/>
            <person name="Shi L."/>
            <person name="Lu R."/>
            <person name="Comes H.P."/>
            <person name="Ma Y."/>
            <person name="Chen Y."/>
            <person name="Huang G."/>
            <person name="Zhou Y."/>
            <person name="Zheng Z."/>
            <person name="Qiu Y."/>
        </authorList>
    </citation>
    <scope>NUCLEOTIDE SEQUENCE [LARGE SCALE GENOMIC DNA]</scope>
    <source>
        <tissue evidence="2">Roots</tissue>
    </source>
</reference>
<keyword evidence="3" id="KW-1185">Reference proteome</keyword>
<gene>
    <name evidence="2" type="ORF">SAY87_007385</name>
</gene>
<protein>
    <submittedName>
        <fullName evidence="2">Uncharacterized protein</fullName>
    </submittedName>
</protein>
<comment type="caution">
    <text evidence="2">The sequence shown here is derived from an EMBL/GenBank/DDBJ whole genome shotgun (WGS) entry which is preliminary data.</text>
</comment>
<proteinExistence type="predicted"/>
<evidence type="ECO:0000313" key="3">
    <source>
        <dbReference type="Proteomes" id="UP001345219"/>
    </source>
</evidence>
<dbReference type="Proteomes" id="UP001345219">
    <property type="component" value="Chromosome 6"/>
</dbReference>
<sequence>MEEIKQAKQAEKKAALPRASTLRRGSKAQPRCSLWPIRLYLLRAGLPPPLSCFPAVLHIGASSALEGWSSVHDVLTCCNTSCLTGIDLRASSVPPALMLITSRARLRLRGSSIWSGRRLSRSSLRRIVKMGL</sequence>